<organism evidence="1 2">
    <name type="scientific">Lentinula edodes</name>
    <name type="common">Shiitake mushroom</name>
    <name type="synonym">Lentinus edodes</name>
    <dbReference type="NCBI Taxonomy" id="5353"/>
    <lineage>
        <taxon>Eukaryota</taxon>
        <taxon>Fungi</taxon>
        <taxon>Dikarya</taxon>
        <taxon>Basidiomycota</taxon>
        <taxon>Agaricomycotina</taxon>
        <taxon>Agaricomycetes</taxon>
        <taxon>Agaricomycetidae</taxon>
        <taxon>Agaricales</taxon>
        <taxon>Marasmiineae</taxon>
        <taxon>Omphalotaceae</taxon>
        <taxon>Lentinula</taxon>
    </lineage>
</organism>
<reference evidence="1 2" key="2">
    <citation type="submission" date="2017-02" db="EMBL/GenBank/DDBJ databases">
        <title>A genome survey and senescence transcriptome analysis in Lentinula edodes.</title>
        <authorList>
            <person name="Sakamoto Y."/>
            <person name="Nakade K."/>
            <person name="Sato S."/>
            <person name="Yoshida Y."/>
            <person name="Miyazaki K."/>
            <person name="Natsume S."/>
            <person name="Konno N."/>
        </authorList>
    </citation>
    <scope>NUCLEOTIDE SEQUENCE [LARGE SCALE GENOMIC DNA]</scope>
    <source>
        <strain evidence="1 2">NBRC 111202</strain>
    </source>
</reference>
<sequence length="97" mass="10740">MEERYVPAHAGPAQYTTDIFYIEDLLVPSASLQIQRISTYIGLRDVGSMPLGCWEDRPKSAASSTLVVDSWLTAHNTSGPSEIFFIEVYALSSLDEL</sequence>
<evidence type="ECO:0000313" key="2">
    <source>
        <dbReference type="Proteomes" id="UP000188533"/>
    </source>
</evidence>
<protein>
    <submittedName>
        <fullName evidence="1">Uncharacterized protein</fullName>
    </submittedName>
</protein>
<dbReference type="EMBL" id="BDGU01000015">
    <property type="protein sequence ID" value="GAV99634.1"/>
    <property type="molecule type" value="Genomic_DNA"/>
</dbReference>
<comment type="caution">
    <text evidence="1">The sequence shown here is derived from an EMBL/GenBank/DDBJ whole genome shotgun (WGS) entry which is preliminary data.</text>
</comment>
<accession>A0A1Q3DXA4</accession>
<dbReference type="AlphaFoldDB" id="A0A1Q3DXA4"/>
<keyword evidence="2" id="KW-1185">Reference proteome</keyword>
<evidence type="ECO:0000313" key="1">
    <source>
        <dbReference type="EMBL" id="GAV99634.1"/>
    </source>
</evidence>
<gene>
    <name evidence="1" type="ORF">LENED_001103</name>
</gene>
<dbReference type="Proteomes" id="UP000188533">
    <property type="component" value="Unassembled WGS sequence"/>
</dbReference>
<reference evidence="1 2" key="1">
    <citation type="submission" date="2016-08" db="EMBL/GenBank/DDBJ databases">
        <authorList>
            <consortium name="Lentinula edodes genome sequencing consortium"/>
            <person name="Sakamoto Y."/>
            <person name="Nakade K."/>
            <person name="Sato S."/>
            <person name="Yoshida Y."/>
            <person name="Miyazaki K."/>
            <person name="Natsume S."/>
            <person name="Konno N."/>
        </authorList>
    </citation>
    <scope>NUCLEOTIDE SEQUENCE [LARGE SCALE GENOMIC DNA]</scope>
    <source>
        <strain evidence="1 2">NBRC 111202</strain>
    </source>
</reference>
<proteinExistence type="predicted"/>
<name>A0A1Q3DXA4_LENED</name>